<keyword evidence="1" id="KW-0812">Transmembrane</keyword>
<keyword evidence="1" id="KW-0472">Membrane</keyword>
<keyword evidence="3" id="KW-1185">Reference proteome</keyword>
<gene>
    <name evidence="2" type="ORF">KIPB_010343</name>
</gene>
<evidence type="ECO:0000313" key="3">
    <source>
        <dbReference type="Proteomes" id="UP000265618"/>
    </source>
</evidence>
<sequence length="223" mass="24651">MLRIPLPQDWRFSVVWRERADDDVSFRLVETTVELNPDGDADTRTNSLYLYIEMQMGYSSEVSCSWEPVSLFSGLNFDDGGYIVILALAAVAVVMLSACIACCKCCYTMAKEERHMYVEEESEEEAPVASVPVQPMVQTNGSNGRTLGTAQPMVQPPVVQSLPNTPTVMPTMPGQTTPADTESGTGSGQYMSEAQFKLYMQQQDMMYSAHMQRMQGVTPGGKQ</sequence>
<dbReference type="AlphaFoldDB" id="A0A9K3D2X6"/>
<keyword evidence="1" id="KW-1133">Transmembrane helix</keyword>
<evidence type="ECO:0000313" key="2">
    <source>
        <dbReference type="EMBL" id="GIQ88158.1"/>
    </source>
</evidence>
<name>A0A9K3D2X6_9EUKA</name>
<accession>A0A9K3D2X6</accession>
<comment type="caution">
    <text evidence="2">The sequence shown here is derived from an EMBL/GenBank/DDBJ whole genome shotgun (WGS) entry which is preliminary data.</text>
</comment>
<evidence type="ECO:0000256" key="1">
    <source>
        <dbReference type="SAM" id="Phobius"/>
    </source>
</evidence>
<reference evidence="2 3" key="1">
    <citation type="journal article" date="2018" name="PLoS ONE">
        <title>The draft genome of Kipferlia bialata reveals reductive genome evolution in fornicate parasites.</title>
        <authorList>
            <person name="Tanifuji G."/>
            <person name="Takabayashi S."/>
            <person name="Kume K."/>
            <person name="Takagi M."/>
            <person name="Nakayama T."/>
            <person name="Kamikawa R."/>
            <person name="Inagaki Y."/>
            <person name="Hashimoto T."/>
        </authorList>
    </citation>
    <scope>NUCLEOTIDE SEQUENCE [LARGE SCALE GENOMIC DNA]</scope>
    <source>
        <strain evidence="2">NY0173</strain>
    </source>
</reference>
<dbReference type="EMBL" id="BDIP01003820">
    <property type="protein sequence ID" value="GIQ88158.1"/>
    <property type="molecule type" value="Genomic_DNA"/>
</dbReference>
<dbReference type="Proteomes" id="UP000265618">
    <property type="component" value="Unassembled WGS sequence"/>
</dbReference>
<proteinExistence type="predicted"/>
<feature type="transmembrane region" description="Helical" evidence="1">
    <location>
        <begin position="82"/>
        <end position="107"/>
    </location>
</feature>
<protein>
    <submittedName>
        <fullName evidence="2">Uncharacterized protein</fullName>
    </submittedName>
</protein>
<organism evidence="2 3">
    <name type="scientific">Kipferlia bialata</name>
    <dbReference type="NCBI Taxonomy" id="797122"/>
    <lineage>
        <taxon>Eukaryota</taxon>
        <taxon>Metamonada</taxon>
        <taxon>Carpediemonas-like organisms</taxon>
        <taxon>Kipferlia</taxon>
    </lineage>
</organism>